<comment type="caution">
    <text evidence="1">The sequence shown here is derived from an EMBL/GenBank/DDBJ whole genome shotgun (WGS) entry which is preliminary data.</text>
</comment>
<proteinExistence type="predicted"/>
<name>A0A0J6WV72_9FIRM</name>
<dbReference type="InterPro" id="IPR031832">
    <property type="entry name" value="DUF4747"/>
</dbReference>
<gene>
    <name evidence="1" type="ORF">AB840_10075</name>
</gene>
<dbReference type="AlphaFoldDB" id="A0A0J6WV72"/>
<reference evidence="1 2" key="1">
    <citation type="submission" date="2015-06" db="EMBL/GenBank/DDBJ databases">
        <title>Draft genome sequence of beer spoilage bacterium Megasphaera cerevisiae type strain 20462.</title>
        <authorList>
            <person name="Kutumbaka K."/>
            <person name="Pasmowitz J."/>
            <person name="Mategko J."/>
            <person name="Reyes D."/>
            <person name="Friedrich A."/>
            <person name="Han S."/>
            <person name="Martens-Habbena W."/>
            <person name="Neal-McKinney J."/>
            <person name="Janagama H.K."/>
            <person name="Nadala C."/>
            <person name="Samadpour M."/>
        </authorList>
    </citation>
    <scope>NUCLEOTIDE SEQUENCE [LARGE SCALE GENOMIC DNA]</scope>
    <source>
        <strain evidence="1 2">DSM 20462</strain>
    </source>
</reference>
<sequence length="299" mass="34252">MATMYFAKVSVNKDIYQVYDDSSKLDEILLRLMEKEWQDKHVAETIHNKQTKENDEQIYKFINVDKINDKNFIIGRLIVIFKDDIALYDATKDDLDSLSQSQLSRAVPFYFDFKTEIVAFVPTQKFGRQKFINYFEELINLIYGEQMFRVFAKNNIGDLRAQIKVLDKISEVNITLIPPNSNGCEYDELFAKNAMELKETNGTKFHQIISAPYSQEGLNIKAGLFQRVINGVAKGYGNLKIFGKDSNGEPKNVNSDTAAPYKKYIKDSSRNSLIEVAEYGRAGVSGIVSSEIRQRLDEK</sequence>
<evidence type="ECO:0000313" key="1">
    <source>
        <dbReference type="EMBL" id="KMO86078.1"/>
    </source>
</evidence>
<dbReference type="Proteomes" id="UP000036503">
    <property type="component" value="Unassembled WGS sequence"/>
</dbReference>
<evidence type="ECO:0000313" key="2">
    <source>
        <dbReference type="Proteomes" id="UP000036503"/>
    </source>
</evidence>
<keyword evidence="2" id="KW-1185">Reference proteome</keyword>
<dbReference type="EMBL" id="LEKT01000034">
    <property type="protein sequence ID" value="KMO86078.1"/>
    <property type="molecule type" value="Genomic_DNA"/>
</dbReference>
<dbReference type="RefSeq" id="WP_048514714.1">
    <property type="nucleotide sequence ID" value="NZ_FUXD01000029.1"/>
</dbReference>
<organism evidence="1 2">
    <name type="scientific">Megasphaera cerevisiae DSM 20462</name>
    <dbReference type="NCBI Taxonomy" id="1122219"/>
    <lineage>
        <taxon>Bacteria</taxon>
        <taxon>Bacillati</taxon>
        <taxon>Bacillota</taxon>
        <taxon>Negativicutes</taxon>
        <taxon>Veillonellales</taxon>
        <taxon>Veillonellaceae</taxon>
        <taxon>Megasphaera</taxon>
    </lineage>
</organism>
<dbReference type="Pfam" id="PF15931">
    <property type="entry name" value="DUF4747"/>
    <property type="match status" value="1"/>
</dbReference>
<dbReference type="InParanoid" id="A0A0J6WV72"/>
<dbReference type="OrthoDB" id="2088355at2"/>
<accession>A0A0J6WV72</accession>
<protein>
    <submittedName>
        <fullName evidence="1">Uncharacterized protein</fullName>
    </submittedName>
</protein>
<dbReference type="PATRIC" id="fig|1122219.3.peg.1848"/>